<dbReference type="Proteomes" id="UP000187013">
    <property type="component" value="Unassembled WGS sequence"/>
</dbReference>
<dbReference type="GO" id="GO:0045259">
    <property type="term" value="C:proton-transporting ATP synthase complex"/>
    <property type="evidence" value="ECO:0007669"/>
    <property type="project" value="EnsemblFungi"/>
</dbReference>
<dbReference type="SUPFAM" id="SSF48690">
    <property type="entry name" value="Epsilon subunit of mitochondrial F1F0-ATP synthase"/>
    <property type="match status" value="1"/>
</dbReference>
<evidence type="ECO:0000256" key="1">
    <source>
        <dbReference type="ARBA" id="ARBA00009502"/>
    </source>
</evidence>
<proteinExistence type="inferred from homology"/>
<dbReference type="eggNOG" id="KOG3495">
    <property type="taxonomic scope" value="Eukaryota"/>
</dbReference>
<organism evidence="2 3">
    <name type="scientific">Zygosaccharomyces rouxii</name>
    <dbReference type="NCBI Taxonomy" id="4956"/>
    <lineage>
        <taxon>Eukaryota</taxon>
        <taxon>Fungi</taxon>
        <taxon>Dikarya</taxon>
        <taxon>Ascomycota</taxon>
        <taxon>Saccharomycotina</taxon>
        <taxon>Saccharomycetes</taxon>
        <taxon>Saccharomycetales</taxon>
        <taxon>Saccharomycetaceae</taxon>
        <taxon>Zygosaccharomyces</taxon>
    </lineage>
</organism>
<name>A0A1Q3A284_ZYGRO</name>
<dbReference type="InterPro" id="IPR036742">
    <property type="entry name" value="ATP_synth_F1_esu_sf_mt"/>
</dbReference>
<dbReference type="GO" id="GO:0042776">
    <property type="term" value="P:proton motive force-driven mitochondrial ATP synthesis"/>
    <property type="evidence" value="ECO:0007669"/>
    <property type="project" value="TreeGrafter"/>
</dbReference>
<comment type="similarity">
    <text evidence="1">Belongs to the eukaryotic ATPase epsilon family.</text>
</comment>
<dbReference type="OMA" id="YTKYEKG"/>
<dbReference type="GO" id="GO:0005743">
    <property type="term" value="C:mitochondrial inner membrane"/>
    <property type="evidence" value="ECO:0007669"/>
    <property type="project" value="EnsemblFungi"/>
</dbReference>
<dbReference type="Pfam" id="PF04627">
    <property type="entry name" value="ATP-synt_Eps"/>
    <property type="match status" value="1"/>
</dbReference>
<dbReference type="EMBL" id="BDGX01000018">
    <property type="protein sequence ID" value="GAV49779.1"/>
    <property type="molecule type" value="Genomic_DNA"/>
</dbReference>
<dbReference type="AlphaFoldDB" id="A0A1Q3A284"/>
<evidence type="ECO:0000313" key="3">
    <source>
        <dbReference type="Proteomes" id="UP000187013"/>
    </source>
</evidence>
<evidence type="ECO:0000313" key="2">
    <source>
        <dbReference type="EMBL" id="GAV49779.1"/>
    </source>
</evidence>
<dbReference type="OrthoDB" id="269124at2759"/>
<dbReference type="GO" id="GO:0046933">
    <property type="term" value="F:proton-transporting ATP synthase activity, rotational mechanism"/>
    <property type="evidence" value="ECO:0007669"/>
    <property type="project" value="EnsemblFungi"/>
</dbReference>
<reference evidence="2 3" key="1">
    <citation type="submission" date="2016-08" db="EMBL/GenBank/DDBJ databases">
        <title>Draft genome sequence of allopolyploid Zygosaccharomyces rouxii.</title>
        <authorList>
            <person name="Watanabe J."/>
            <person name="Uehara K."/>
            <person name="Mogi Y."/>
            <person name="Tsukioka Y."/>
        </authorList>
    </citation>
    <scope>NUCLEOTIDE SEQUENCE [LARGE SCALE GENOMIC DNA]</scope>
    <source>
        <strain evidence="2 3">NBRC 110957</strain>
    </source>
</reference>
<evidence type="ECO:0008006" key="4">
    <source>
        <dbReference type="Google" id="ProtNLM"/>
    </source>
</evidence>
<sequence length="62" mass="6826">MSAWRKAGLTYNAYLSVAAKTVRSALKPEAQTAAVLSRDRVDSKYTKFEKGEPQGEPKPLVN</sequence>
<dbReference type="GO" id="GO:0016887">
    <property type="term" value="F:ATP hydrolysis activity"/>
    <property type="evidence" value="ECO:0007669"/>
    <property type="project" value="EnsemblFungi"/>
</dbReference>
<gene>
    <name evidence="2" type="ORF">ZYGR_0R00200</name>
</gene>
<accession>A0A1Q3A284</accession>
<comment type="caution">
    <text evidence="2">The sequence shown here is derived from an EMBL/GenBank/DDBJ whole genome shotgun (WGS) entry which is preliminary data.</text>
</comment>
<dbReference type="PANTHER" id="PTHR12448">
    <property type="entry name" value="ATP SYNTHASE EPSILON CHAIN, MITOCHONDRIAL"/>
    <property type="match status" value="1"/>
</dbReference>
<dbReference type="CDD" id="cd12153">
    <property type="entry name" value="F1-ATPase_epsilon"/>
    <property type="match status" value="1"/>
</dbReference>
<protein>
    <recommendedName>
        <fullName evidence="4">ATP synthase subunit epsilon, mitochondrial</fullName>
    </recommendedName>
</protein>
<dbReference type="Gene3D" id="1.10.1620.20">
    <property type="entry name" value="ATP synthase, F1 complex, epsilon subunit superfamily, mitochondrial"/>
    <property type="match status" value="1"/>
</dbReference>
<dbReference type="PANTHER" id="PTHR12448:SF0">
    <property type="entry name" value="ATP SYNTHASE SUBUNIT EPSILON, MITOCHONDRIAL"/>
    <property type="match status" value="1"/>
</dbReference>
<dbReference type="InterPro" id="IPR006721">
    <property type="entry name" value="ATP_synth_F1_esu_mt"/>
</dbReference>